<dbReference type="EMBL" id="AP014879">
    <property type="protein sequence ID" value="BAV35042.1"/>
    <property type="molecule type" value="Genomic_DNA"/>
</dbReference>
<accession>A0A1B4XJR3</accession>
<dbReference type="InterPro" id="IPR029058">
    <property type="entry name" value="AB_hydrolase_fold"/>
</dbReference>
<name>A0A1B4XJR3_9GAMM</name>
<dbReference type="AlphaFoldDB" id="A0A1B4XJR3"/>
<dbReference type="Proteomes" id="UP000243180">
    <property type="component" value="Chromosome"/>
</dbReference>
<dbReference type="InParanoid" id="A0A1B4XJR3"/>
<protein>
    <recommendedName>
        <fullName evidence="3">Alpha/beta hydrolase</fullName>
    </recommendedName>
</protein>
<dbReference type="Gene3D" id="3.40.50.1820">
    <property type="entry name" value="alpha/beta hydrolase"/>
    <property type="match status" value="1"/>
</dbReference>
<evidence type="ECO:0000313" key="2">
    <source>
        <dbReference type="Proteomes" id="UP000243180"/>
    </source>
</evidence>
<organism evidence="1 2">
    <name type="scientific">Sulfuricaulis limicola</name>
    <dbReference type="NCBI Taxonomy" id="1620215"/>
    <lineage>
        <taxon>Bacteria</taxon>
        <taxon>Pseudomonadati</taxon>
        <taxon>Pseudomonadota</taxon>
        <taxon>Gammaproteobacteria</taxon>
        <taxon>Acidiferrobacterales</taxon>
        <taxon>Acidiferrobacteraceae</taxon>
        <taxon>Sulfuricaulis</taxon>
    </lineage>
</organism>
<gene>
    <name evidence="1" type="ORF">SCL_2765</name>
</gene>
<dbReference type="SUPFAM" id="SSF53474">
    <property type="entry name" value="alpha/beta-Hydrolases"/>
    <property type="match status" value="1"/>
</dbReference>
<reference evidence="1 2" key="1">
    <citation type="submission" date="2015-05" db="EMBL/GenBank/DDBJ databases">
        <title>Complete genome sequence of a sulfur-oxidizing gammaproteobacterium strain HA5.</title>
        <authorList>
            <person name="Miura A."/>
            <person name="Kojima H."/>
            <person name="Fukui M."/>
        </authorList>
    </citation>
    <scope>NUCLEOTIDE SEQUENCE [LARGE SCALE GENOMIC DNA]</scope>
    <source>
        <strain evidence="1 2">HA5</strain>
    </source>
</reference>
<dbReference type="PROSITE" id="PS51257">
    <property type="entry name" value="PROKAR_LIPOPROTEIN"/>
    <property type="match status" value="1"/>
</dbReference>
<sequence>MRQALVVLLLALTGCAGLSPQARWEHAEQLAARSDWQKLRLPTDSFILSAYVPRHTIPADTLTVYIEGDGQAWLTRSQAASDPTPRNPVALELALRHPWGAAAYLARPCQYVDAADAKNCRPAFWTAGRFAPPVIEASSQAIDALKQRVGATRLVLVGYSGGGAVAALVAARRNDVIRLVTVAGNLDHRAWTAMHGLPALADSLNPADAWHALRTLPQRHFVGGRDAVVGRRVTDAFLARFPPDQQPEVVTLPDFDHVCCWVERWDSIGF</sequence>
<keyword evidence="2" id="KW-1185">Reference proteome</keyword>
<dbReference type="KEGG" id="slim:SCL_2765"/>
<dbReference type="OrthoDB" id="5451115at2"/>
<proteinExistence type="predicted"/>
<dbReference type="RefSeq" id="WP_096361727.1">
    <property type="nucleotide sequence ID" value="NZ_AP014879.1"/>
</dbReference>
<evidence type="ECO:0000313" key="1">
    <source>
        <dbReference type="EMBL" id="BAV35042.1"/>
    </source>
</evidence>
<evidence type="ECO:0008006" key="3">
    <source>
        <dbReference type="Google" id="ProtNLM"/>
    </source>
</evidence>